<feature type="compositionally biased region" description="Basic residues" evidence="8">
    <location>
        <begin position="177"/>
        <end position="190"/>
    </location>
</feature>
<evidence type="ECO:0000256" key="4">
    <source>
        <dbReference type="ARBA" id="ARBA00022741"/>
    </source>
</evidence>
<comment type="caution">
    <text evidence="10">The sequence shown here is derived from an EMBL/GenBank/DDBJ whole genome shotgun (WGS) entry which is preliminary data.</text>
</comment>
<feature type="region of interest" description="Disordered" evidence="8">
    <location>
        <begin position="177"/>
        <end position="205"/>
    </location>
</feature>
<evidence type="ECO:0000259" key="9">
    <source>
        <dbReference type="Pfam" id="PF18967"/>
    </source>
</evidence>
<dbReference type="RefSeq" id="WP_387898892.1">
    <property type="nucleotide sequence ID" value="NZ_JBIAPK010000013.1"/>
</dbReference>
<protein>
    <submittedName>
        <fullName evidence="10">Pycsar system effector family protein</fullName>
    </submittedName>
</protein>
<evidence type="ECO:0000256" key="1">
    <source>
        <dbReference type="ARBA" id="ARBA00004236"/>
    </source>
</evidence>
<keyword evidence="4" id="KW-0547">Nucleotide-binding</keyword>
<gene>
    <name evidence="10" type="ORF">ACFYWW_32095</name>
</gene>
<dbReference type="Proteomes" id="UP001601976">
    <property type="component" value="Unassembled WGS sequence"/>
</dbReference>
<dbReference type="EMBL" id="JBIAPK010000013">
    <property type="protein sequence ID" value="MFF3343285.1"/>
    <property type="molecule type" value="Genomic_DNA"/>
</dbReference>
<proteinExistence type="predicted"/>
<dbReference type="Pfam" id="PF18967">
    <property type="entry name" value="PycTM"/>
    <property type="match status" value="1"/>
</dbReference>
<sequence>MALFTRTTPAPAPAPETWTPEGTFVSQRYRALEGATVLVYTADADRGTAHYAAACLGCTYRADQNASHNPMSETEAAKAANAHATACRAMPRGVPTRPDDTEAAELIRTRLWRHRYGTAPRPVHLADFNALRVDLQRSTNWIKGLLASLAQAEPGFLTATAASSGQATRFTVQPFGRLRRPRGPRVRRRQGPAPADQGVRHGGRPRPGRAAVLLLVVRPRLSGADRASFLYWAQLDEDAIRDCMQGDPRAARIRVLSALAVRKFLYLRRAVDLSLTALALLALAAASLAL</sequence>
<evidence type="ECO:0000256" key="5">
    <source>
        <dbReference type="ARBA" id="ARBA00022989"/>
    </source>
</evidence>
<comment type="subcellular location">
    <subcellularLocation>
        <location evidence="1">Cell membrane</location>
    </subcellularLocation>
</comment>
<keyword evidence="11" id="KW-1185">Reference proteome</keyword>
<keyword evidence="6" id="KW-0051">Antiviral defense</keyword>
<evidence type="ECO:0000256" key="8">
    <source>
        <dbReference type="SAM" id="MobiDB-lite"/>
    </source>
</evidence>
<evidence type="ECO:0000256" key="7">
    <source>
        <dbReference type="ARBA" id="ARBA00023136"/>
    </source>
</evidence>
<accession>A0ABW6RNZ5</accession>
<reference evidence="10 11" key="1">
    <citation type="submission" date="2024-10" db="EMBL/GenBank/DDBJ databases">
        <title>The Natural Products Discovery Center: Release of the First 8490 Sequenced Strains for Exploring Actinobacteria Biosynthetic Diversity.</title>
        <authorList>
            <person name="Kalkreuter E."/>
            <person name="Kautsar S.A."/>
            <person name="Yang D."/>
            <person name="Bader C.D."/>
            <person name="Teijaro C.N."/>
            <person name="Fluegel L."/>
            <person name="Davis C.M."/>
            <person name="Simpson J.R."/>
            <person name="Lauterbach L."/>
            <person name="Steele A.D."/>
            <person name="Gui C."/>
            <person name="Meng S."/>
            <person name="Li G."/>
            <person name="Viehrig K."/>
            <person name="Ye F."/>
            <person name="Su P."/>
            <person name="Kiefer A.F."/>
            <person name="Nichols A."/>
            <person name="Cepeda A.J."/>
            <person name="Yan W."/>
            <person name="Fan B."/>
            <person name="Jiang Y."/>
            <person name="Adhikari A."/>
            <person name="Zheng C.-J."/>
            <person name="Schuster L."/>
            <person name="Cowan T.M."/>
            <person name="Smanski M.J."/>
            <person name="Chevrette M.G."/>
            <person name="De Carvalho L.P.S."/>
            <person name="Shen B."/>
        </authorList>
    </citation>
    <scope>NUCLEOTIDE SEQUENCE [LARGE SCALE GENOMIC DNA]</scope>
    <source>
        <strain evidence="10 11">NPDC003029</strain>
    </source>
</reference>
<evidence type="ECO:0000313" key="10">
    <source>
        <dbReference type="EMBL" id="MFF3343285.1"/>
    </source>
</evidence>
<keyword evidence="7" id="KW-0472">Membrane</keyword>
<keyword evidence="5" id="KW-1133">Transmembrane helix</keyword>
<evidence type="ECO:0000256" key="2">
    <source>
        <dbReference type="ARBA" id="ARBA00022475"/>
    </source>
</evidence>
<evidence type="ECO:0000313" key="11">
    <source>
        <dbReference type="Proteomes" id="UP001601976"/>
    </source>
</evidence>
<evidence type="ECO:0000256" key="3">
    <source>
        <dbReference type="ARBA" id="ARBA00022692"/>
    </source>
</evidence>
<dbReference type="InterPro" id="IPR043760">
    <property type="entry name" value="PycTM_dom"/>
</dbReference>
<evidence type="ECO:0000256" key="6">
    <source>
        <dbReference type="ARBA" id="ARBA00023118"/>
    </source>
</evidence>
<feature type="domain" description="Pycsar effector protein" evidence="9">
    <location>
        <begin position="211"/>
        <end position="287"/>
    </location>
</feature>
<name>A0ABW6RNZ5_9ACTN</name>
<keyword evidence="3" id="KW-0812">Transmembrane</keyword>
<organism evidence="10 11">
    <name type="scientific">Streptomyces flavidovirens</name>
    <dbReference type="NCBI Taxonomy" id="67298"/>
    <lineage>
        <taxon>Bacteria</taxon>
        <taxon>Bacillati</taxon>
        <taxon>Actinomycetota</taxon>
        <taxon>Actinomycetes</taxon>
        <taxon>Kitasatosporales</taxon>
        <taxon>Streptomycetaceae</taxon>
        <taxon>Streptomyces</taxon>
    </lineage>
</organism>
<keyword evidence="2" id="KW-1003">Cell membrane</keyword>